<evidence type="ECO:0000313" key="2">
    <source>
        <dbReference type="Proteomes" id="UP000729733"/>
    </source>
</evidence>
<name>A0A964FIU0_9CYAN</name>
<dbReference type="RefSeq" id="WP_229641810.1">
    <property type="nucleotide sequence ID" value="NZ_JADWDC010000052.1"/>
</dbReference>
<keyword evidence="2" id="KW-1185">Reference proteome</keyword>
<accession>A0A964FIU0</accession>
<gene>
    <name evidence="1" type="ORF">I4641_17195</name>
</gene>
<dbReference type="Pfam" id="PF14105">
    <property type="entry name" value="DUF4278"/>
    <property type="match status" value="1"/>
</dbReference>
<reference evidence="1" key="1">
    <citation type="journal article" date="2021" name="Antonie Van Leeuwenhoek">
        <title>Draft genome and description of Waterburya agarophytonicola gen. nov. sp. nov. (Pleurocapsales, Cyanobacteria): a seaweed symbiont.</title>
        <authorList>
            <person name="Bonthond G."/>
            <person name="Shalygin S."/>
            <person name="Bayer T."/>
            <person name="Weinberger F."/>
        </authorList>
    </citation>
    <scope>NUCLEOTIDE SEQUENCE</scope>
    <source>
        <strain evidence="1">KI4</strain>
    </source>
</reference>
<evidence type="ECO:0000313" key="1">
    <source>
        <dbReference type="EMBL" id="MCC0178709.1"/>
    </source>
</evidence>
<dbReference type="InterPro" id="IPR025458">
    <property type="entry name" value="DUF4278"/>
</dbReference>
<proteinExistence type="predicted"/>
<dbReference type="EMBL" id="JADWDC010000052">
    <property type="protein sequence ID" value="MCC0178709.1"/>
    <property type="molecule type" value="Genomic_DNA"/>
</dbReference>
<organism evidence="1 2">
    <name type="scientific">Waterburya agarophytonicola KI4</name>
    <dbReference type="NCBI Taxonomy" id="2874699"/>
    <lineage>
        <taxon>Bacteria</taxon>
        <taxon>Bacillati</taxon>
        <taxon>Cyanobacteriota</taxon>
        <taxon>Cyanophyceae</taxon>
        <taxon>Pleurocapsales</taxon>
        <taxon>Hyellaceae</taxon>
        <taxon>Waterburya</taxon>
        <taxon>Waterburya agarophytonicola</taxon>
    </lineage>
</organism>
<protein>
    <submittedName>
        <fullName evidence="1">DUF4278 domain-containing protein</fullName>
    </submittedName>
</protein>
<dbReference type="AlphaFoldDB" id="A0A964FIU0"/>
<dbReference type="Proteomes" id="UP000729733">
    <property type="component" value="Unassembled WGS sequence"/>
</dbReference>
<sequence>MKLTYRGVEYSEENQYSLASILATANKEITYRGNSPKGRINPNFPWLGYIKQLFKKSESRPILDPITFWYNHKREFVAECWSLGDADLLDRAWDLTVHREKSQALKSKRKIQLKYRGVTYYKY</sequence>
<comment type="caution">
    <text evidence="1">The sequence shown here is derived from an EMBL/GenBank/DDBJ whole genome shotgun (WGS) entry which is preliminary data.</text>
</comment>